<proteinExistence type="predicted"/>
<reference evidence="3" key="1">
    <citation type="journal article" date="2018" name="DNA Res.">
        <title>Multiple hybrid de novo genome assembly of finger millet, an orphan allotetraploid crop.</title>
        <authorList>
            <person name="Hatakeyama M."/>
            <person name="Aluri S."/>
            <person name="Balachadran M.T."/>
            <person name="Sivarajan S.R."/>
            <person name="Patrignani A."/>
            <person name="Gruter S."/>
            <person name="Poveda L."/>
            <person name="Shimizu-Inatsugi R."/>
            <person name="Baeten J."/>
            <person name="Francoijs K.J."/>
            <person name="Nataraja K.N."/>
            <person name="Reddy Y.A.N."/>
            <person name="Phadnis S."/>
            <person name="Ravikumar R.L."/>
            <person name="Schlapbach R."/>
            <person name="Sreeman S.M."/>
            <person name="Shimizu K.K."/>
        </authorList>
    </citation>
    <scope>NUCLEOTIDE SEQUENCE</scope>
</reference>
<name>A0AAV5EN30_ELECO</name>
<organism evidence="3 4">
    <name type="scientific">Eleusine coracana subsp. coracana</name>
    <dbReference type="NCBI Taxonomy" id="191504"/>
    <lineage>
        <taxon>Eukaryota</taxon>
        <taxon>Viridiplantae</taxon>
        <taxon>Streptophyta</taxon>
        <taxon>Embryophyta</taxon>
        <taxon>Tracheophyta</taxon>
        <taxon>Spermatophyta</taxon>
        <taxon>Magnoliopsida</taxon>
        <taxon>Liliopsida</taxon>
        <taxon>Poales</taxon>
        <taxon>Poaceae</taxon>
        <taxon>PACMAD clade</taxon>
        <taxon>Chloridoideae</taxon>
        <taxon>Cynodonteae</taxon>
        <taxon>Eleusininae</taxon>
        <taxon>Eleusine</taxon>
    </lineage>
</organism>
<evidence type="ECO:0000256" key="1">
    <source>
        <dbReference type="SAM" id="MobiDB-lite"/>
    </source>
</evidence>
<dbReference type="InterPro" id="IPR005162">
    <property type="entry name" value="Retrotrans_gag_dom"/>
</dbReference>
<dbReference type="AlphaFoldDB" id="A0AAV5EN30"/>
<reference evidence="3" key="2">
    <citation type="submission" date="2021-12" db="EMBL/GenBank/DDBJ databases">
        <title>Resequencing data analysis of finger millet.</title>
        <authorList>
            <person name="Hatakeyama M."/>
            <person name="Aluri S."/>
            <person name="Balachadran M.T."/>
            <person name="Sivarajan S.R."/>
            <person name="Poveda L."/>
            <person name="Shimizu-Inatsugi R."/>
            <person name="Schlapbach R."/>
            <person name="Sreeman S.M."/>
            <person name="Shimizu K.K."/>
        </authorList>
    </citation>
    <scope>NUCLEOTIDE SEQUENCE</scope>
</reference>
<dbReference type="EMBL" id="BQKI01000077">
    <property type="protein sequence ID" value="GJN24779.1"/>
    <property type="molecule type" value="Genomic_DNA"/>
</dbReference>
<evidence type="ECO:0000259" key="2">
    <source>
        <dbReference type="Pfam" id="PF03732"/>
    </source>
</evidence>
<evidence type="ECO:0000313" key="3">
    <source>
        <dbReference type="EMBL" id="GJN24779.1"/>
    </source>
</evidence>
<keyword evidence="4" id="KW-1185">Reference proteome</keyword>
<feature type="domain" description="Retrotransposon gag" evidence="2">
    <location>
        <begin position="180"/>
        <end position="273"/>
    </location>
</feature>
<feature type="region of interest" description="Disordered" evidence="1">
    <location>
        <begin position="80"/>
        <end position="138"/>
    </location>
</feature>
<feature type="compositionally biased region" description="Basic and acidic residues" evidence="1">
    <location>
        <begin position="94"/>
        <end position="109"/>
    </location>
</feature>
<evidence type="ECO:0000313" key="4">
    <source>
        <dbReference type="Proteomes" id="UP001054889"/>
    </source>
</evidence>
<dbReference type="Proteomes" id="UP001054889">
    <property type="component" value="Unassembled WGS sequence"/>
</dbReference>
<gene>
    <name evidence="3" type="primary">gb12542</name>
    <name evidence="3" type="ORF">PR202_gb12542</name>
</gene>
<accession>A0AAV5EN30</accession>
<comment type="caution">
    <text evidence="3">The sequence shown here is derived from an EMBL/GenBank/DDBJ whole genome shotgun (WGS) entry which is preliminary data.</text>
</comment>
<dbReference type="Pfam" id="PF03732">
    <property type="entry name" value="Retrotrans_gag"/>
    <property type="match status" value="1"/>
</dbReference>
<protein>
    <recommendedName>
        <fullName evidence="2">Retrotransposon gag domain-containing protein</fullName>
    </recommendedName>
</protein>
<sequence>MAEAEKKETERWNRVFAALEAMDRHLTDMDVVQQQLMGQADLAAEVAERAAQERDLLSRKLAEMGKKVATLVLEKMADEMEGVSESGSSKSQVKRVEDTSWQKGEPEPSHHHKRRRAHDRSPVRPTNGHTRFREDEGGGKHLLPKLSFPKFSGENPTIWLDKCVDYFTLYKVKQGMWVTVASMHMEGDAARWLQVYKMKEGLESWEKFAGAVVKKFGSYEYPKAMHDLLHLRQKGSVDEYIEEFEAARYATAMHNAELDETFFVTQFIKGLKPELQGNVLGQVPSTVDRAALLAKLQQDI</sequence>